<organism evidence="1 2">
    <name type="scientific">Pedobacter antarcticus 4BY</name>
    <dbReference type="NCBI Taxonomy" id="1358423"/>
    <lineage>
        <taxon>Bacteria</taxon>
        <taxon>Pseudomonadati</taxon>
        <taxon>Bacteroidota</taxon>
        <taxon>Sphingobacteriia</taxon>
        <taxon>Sphingobacteriales</taxon>
        <taxon>Sphingobacteriaceae</taxon>
        <taxon>Pedobacter</taxon>
    </lineage>
</organism>
<gene>
    <name evidence="1" type="ORF">N180_02865</name>
</gene>
<reference evidence="1 2" key="1">
    <citation type="journal article" date="1992" name="Int. J. Syst. Bacteriol.">
        <title>Sphingobacterium antarcticus sp. nov. a Psychrotrophic Bacterium from the Soils of Schirmacher Oasis, Antarctica.</title>
        <authorList>
            <person name="Shivaji S."/>
            <person name="Ray M.K."/>
            <person name="Rao N.S."/>
            <person name="Saiserr L."/>
            <person name="Jagannadham M.V."/>
            <person name="Kumar G.S."/>
            <person name="Reddy G."/>
            <person name="Bhargava P.M."/>
        </authorList>
    </citation>
    <scope>NUCLEOTIDE SEQUENCE [LARGE SCALE GENOMIC DNA]</scope>
    <source>
        <strain evidence="1 2">4BY</strain>
    </source>
</reference>
<evidence type="ECO:0000313" key="2">
    <source>
        <dbReference type="Proteomes" id="UP000028007"/>
    </source>
</evidence>
<accession>A0A081PKI4</accession>
<sequence length="166" mass="19577">MRNPERIPIILDLIQGNYKQFLDDLHVEVGDIDSLISLYNTKRIDIEEYWMANPDLRLTQVLVNMGILQNIPGDWYYKEETDYVVEKGFCDFEDVHFWGVNFDEFGKQLPATLHKPLRELDTNHIRAIVKMFEGHHTRLKHGYIDYFRSRIASDFDVDGLINSLKS</sequence>
<dbReference type="Proteomes" id="UP000028007">
    <property type="component" value="Unassembled WGS sequence"/>
</dbReference>
<evidence type="ECO:0000313" key="1">
    <source>
        <dbReference type="EMBL" id="KEQ31207.1"/>
    </source>
</evidence>
<comment type="caution">
    <text evidence="1">The sequence shown here is derived from an EMBL/GenBank/DDBJ whole genome shotgun (WGS) entry which is preliminary data.</text>
</comment>
<protein>
    <submittedName>
        <fullName evidence="1">Uncharacterized protein</fullName>
    </submittedName>
</protein>
<name>A0A081PKI4_9SPHI</name>
<dbReference type="OrthoDB" id="761118at2"/>
<dbReference type="AlphaFoldDB" id="A0A081PKI4"/>
<keyword evidence="2" id="KW-1185">Reference proteome</keyword>
<dbReference type="RefSeq" id="WP_037438294.1">
    <property type="nucleotide sequence ID" value="NZ_JNFF01000019.1"/>
</dbReference>
<proteinExistence type="predicted"/>
<dbReference type="EMBL" id="JNFF01000019">
    <property type="protein sequence ID" value="KEQ31207.1"/>
    <property type="molecule type" value="Genomic_DNA"/>
</dbReference>